<accession>A0ACC1YRH6</accession>
<evidence type="ECO:0000313" key="2">
    <source>
        <dbReference type="Proteomes" id="UP001164539"/>
    </source>
</evidence>
<dbReference type="EMBL" id="CM051395">
    <property type="protein sequence ID" value="KAJ4725205.1"/>
    <property type="molecule type" value="Genomic_DNA"/>
</dbReference>
<keyword evidence="2" id="KW-1185">Reference proteome</keyword>
<name>A0ACC1YRH6_MELAZ</name>
<reference evidence="1 2" key="1">
    <citation type="journal article" date="2023" name="Science">
        <title>Complex scaffold remodeling in plant triterpene biosynthesis.</title>
        <authorList>
            <person name="De La Pena R."/>
            <person name="Hodgson H."/>
            <person name="Liu J.C."/>
            <person name="Stephenson M.J."/>
            <person name="Martin A.C."/>
            <person name="Owen C."/>
            <person name="Harkess A."/>
            <person name="Leebens-Mack J."/>
            <person name="Jimenez L.E."/>
            <person name="Osbourn A."/>
            <person name="Sattely E.S."/>
        </authorList>
    </citation>
    <scope>NUCLEOTIDE SEQUENCE [LARGE SCALE GENOMIC DNA]</scope>
    <source>
        <strain evidence="2">cv. JPN11</strain>
        <tissue evidence="1">Leaf</tissue>
    </source>
</reference>
<gene>
    <name evidence="1" type="ORF">OWV82_004105</name>
</gene>
<dbReference type="Proteomes" id="UP001164539">
    <property type="component" value="Chromosome 2"/>
</dbReference>
<organism evidence="1 2">
    <name type="scientific">Melia azedarach</name>
    <name type="common">Chinaberry tree</name>
    <dbReference type="NCBI Taxonomy" id="155640"/>
    <lineage>
        <taxon>Eukaryota</taxon>
        <taxon>Viridiplantae</taxon>
        <taxon>Streptophyta</taxon>
        <taxon>Embryophyta</taxon>
        <taxon>Tracheophyta</taxon>
        <taxon>Spermatophyta</taxon>
        <taxon>Magnoliopsida</taxon>
        <taxon>eudicotyledons</taxon>
        <taxon>Gunneridae</taxon>
        <taxon>Pentapetalae</taxon>
        <taxon>rosids</taxon>
        <taxon>malvids</taxon>
        <taxon>Sapindales</taxon>
        <taxon>Meliaceae</taxon>
        <taxon>Melia</taxon>
    </lineage>
</organism>
<comment type="caution">
    <text evidence="1">The sequence shown here is derived from an EMBL/GenBank/DDBJ whole genome shotgun (WGS) entry which is preliminary data.</text>
</comment>
<proteinExistence type="predicted"/>
<sequence>MHITRPVSHICCGKILSVLRKFALIQKKEMTQKENFGVVQQPRLAVRKFLARPQHEGVGAIVRRSIGRFELRYFDPFLVLDEFSVTAPAGFPDHPHRGFETVTYMLQGAVTHEDFEGHKGTIGPGDLQWMTAGRGIVHSEMPAAQGTQKGLQLWINLSSKHKMIEPKYQEISSKDIAEAAKEGIKVRVIAGESLGTTSPVYTRTPTMYLDFTLKPSAHLQQPIPSSWNAFVYVLEGEGVFGSTKSSAVSAHHLLLLGSGDGLEAWNKSSKPLRFILVGGEPLGEPLVQFGPFVMNTQEEIDQTIDDFENCVNGFEKARHWRSEAAVSLDF</sequence>
<evidence type="ECO:0000313" key="1">
    <source>
        <dbReference type="EMBL" id="KAJ4725205.1"/>
    </source>
</evidence>
<protein>
    <submittedName>
        <fullName evidence="1">Pirin-like protein</fullName>
    </submittedName>
</protein>